<accession>A0A6A5ZBW9</accession>
<organism evidence="2 3">
    <name type="scientific">Lophiotrema nucula</name>
    <dbReference type="NCBI Taxonomy" id="690887"/>
    <lineage>
        <taxon>Eukaryota</taxon>
        <taxon>Fungi</taxon>
        <taxon>Dikarya</taxon>
        <taxon>Ascomycota</taxon>
        <taxon>Pezizomycotina</taxon>
        <taxon>Dothideomycetes</taxon>
        <taxon>Pleosporomycetidae</taxon>
        <taxon>Pleosporales</taxon>
        <taxon>Lophiotremataceae</taxon>
        <taxon>Lophiotrema</taxon>
    </lineage>
</organism>
<gene>
    <name evidence="2" type="ORF">BDV96DRAFT_599466</name>
</gene>
<sequence length="390" mass="43891">MSFEPGFGRLRKSTIMDDDEAIALAQPTLKLARPTKVKAVRKGKETAVGPSAPPTRVAATHWQGDGMRIPLFHPDGKRRSNARQTSSLMSKNTRIQLLEIVKEYAGEANYNRLKEDNTAAEIAAWIEEAETKALGPPRGKRNVISKQNDIEESAMQGVIVAMQDDSDDERNNLAGGKQKSNVQAKSQIHLGSASRKNTPAELSPFYTPSAVARPHPTMPRLPQHTKKDTIDPRELEKYKAHNIGDRHPLIDILNLDPNHPTKHTIVINIPQTQERVVVTATSLTSVIQTYVPMNPGSRATFAQPSSLYGHRYLKKGPHGWDHKKNRWYFYNDKDLQTGMGHEIEPEDEVRLREDPTYRKEFDEKYPGRGAADKWPCGCPKPRDEDESEEE</sequence>
<proteinExistence type="predicted"/>
<name>A0A6A5ZBW9_9PLEO</name>
<feature type="compositionally biased region" description="Basic and acidic residues" evidence="1">
    <location>
        <begin position="348"/>
        <end position="366"/>
    </location>
</feature>
<evidence type="ECO:0000256" key="1">
    <source>
        <dbReference type="SAM" id="MobiDB-lite"/>
    </source>
</evidence>
<dbReference type="AlphaFoldDB" id="A0A6A5ZBW9"/>
<keyword evidence="3" id="KW-1185">Reference proteome</keyword>
<evidence type="ECO:0000313" key="3">
    <source>
        <dbReference type="Proteomes" id="UP000799770"/>
    </source>
</evidence>
<dbReference type="OrthoDB" id="3793790at2759"/>
<dbReference type="EMBL" id="ML977322">
    <property type="protein sequence ID" value="KAF2115921.1"/>
    <property type="molecule type" value="Genomic_DNA"/>
</dbReference>
<reference evidence="2" key="1">
    <citation type="journal article" date="2020" name="Stud. Mycol.">
        <title>101 Dothideomycetes genomes: a test case for predicting lifestyles and emergence of pathogens.</title>
        <authorList>
            <person name="Haridas S."/>
            <person name="Albert R."/>
            <person name="Binder M."/>
            <person name="Bloem J."/>
            <person name="Labutti K."/>
            <person name="Salamov A."/>
            <person name="Andreopoulos B."/>
            <person name="Baker S."/>
            <person name="Barry K."/>
            <person name="Bills G."/>
            <person name="Bluhm B."/>
            <person name="Cannon C."/>
            <person name="Castanera R."/>
            <person name="Culley D."/>
            <person name="Daum C."/>
            <person name="Ezra D."/>
            <person name="Gonzalez J."/>
            <person name="Henrissat B."/>
            <person name="Kuo A."/>
            <person name="Liang C."/>
            <person name="Lipzen A."/>
            <person name="Lutzoni F."/>
            <person name="Magnuson J."/>
            <person name="Mondo S."/>
            <person name="Nolan M."/>
            <person name="Ohm R."/>
            <person name="Pangilinan J."/>
            <person name="Park H.-J."/>
            <person name="Ramirez L."/>
            <person name="Alfaro M."/>
            <person name="Sun H."/>
            <person name="Tritt A."/>
            <person name="Yoshinaga Y."/>
            <person name="Zwiers L.-H."/>
            <person name="Turgeon B."/>
            <person name="Goodwin S."/>
            <person name="Spatafora J."/>
            <person name="Crous P."/>
            <person name="Grigoriev I."/>
        </authorList>
    </citation>
    <scope>NUCLEOTIDE SEQUENCE</scope>
    <source>
        <strain evidence="2">CBS 627.86</strain>
    </source>
</reference>
<dbReference type="Proteomes" id="UP000799770">
    <property type="component" value="Unassembled WGS sequence"/>
</dbReference>
<feature type="region of interest" description="Disordered" evidence="1">
    <location>
        <begin position="167"/>
        <end position="226"/>
    </location>
</feature>
<protein>
    <submittedName>
        <fullName evidence="2">Uncharacterized protein</fullName>
    </submittedName>
</protein>
<evidence type="ECO:0000313" key="2">
    <source>
        <dbReference type="EMBL" id="KAF2115921.1"/>
    </source>
</evidence>
<feature type="region of interest" description="Disordered" evidence="1">
    <location>
        <begin position="346"/>
        <end position="390"/>
    </location>
</feature>